<evidence type="ECO:0000313" key="5">
    <source>
        <dbReference type="Proteomes" id="UP001500957"/>
    </source>
</evidence>
<gene>
    <name evidence="4" type="ORF">GCM10009547_27050</name>
</gene>
<proteinExistence type="predicted"/>
<feature type="domain" description="PafC HTH" evidence="2">
    <location>
        <begin position="7"/>
        <end position="120"/>
    </location>
</feature>
<evidence type="ECO:0000259" key="1">
    <source>
        <dbReference type="Pfam" id="PF13280"/>
    </source>
</evidence>
<reference evidence="4 5" key="1">
    <citation type="journal article" date="2019" name="Int. J. Syst. Evol. Microbiol.">
        <title>The Global Catalogue of Microorganisms (GCM) 10K type strain sequencing project: providing services to taxonomists for standard genome sequencing and annotation.</title>
        <authorList>
            <consortium name="The Broad Institute Genomics Platform"/>
            <consortium name="The Broad Institute Genome Sequencing Center for Infectious Disease"/>
            <person name="Wu L."/>
            <person name="Ma J."/>
        </authorList>
    </citation>
    <scope>NUCLEOTIDE SEQUENCE [LARGE SCALE GENOMIC DNA]</scope>
    <source>
        <strain evidence="4 5">JCM 10671</strain>
    </source>
</reference>
<evidence type="ECO:0000259" key="2">
    <source>
        <dbReference type="Pfam" id="PF19187"/>
    </source>
</evidence>
<feature type="domain" description="WCX" evidence="3">
    <location>
        <begin position="251"/>
        <end position="315"/>
    </location>
</feature>
<sequence>MSQGASERLSRLLALVPYLLNRQGIPMEQAARDAGITVHQLEKDLLLLFVCGLPGHLPDDLIEADWEDGLVYLGNADTIARPLRLGPEEVATLLVGLRLLAALPGTHDRVALDKAMAKLQEVAGAAAGKADEKVGVDVGPQPDERVLADARRALAEQRRLHLRYYVPGRDETTERDVDPMRLALVDGRTYLEGWCHRAEDVRLFRLDRVVALEVLDVPAEVPADAVAHDLDSGLFSPSPNDTVAGLELEREALWVTEYYPCDEVTELPDGRRYVRLRSGDPEWMVRLAMRLGPSATLVDPPELADRVRATAAAALEHYAAGGGAA</sequence>
<dbReference type="Pfam" id="PF13280">
    <property type="entry name" value="WYL"/>
    <property type="match status" value="1"/>
</dbReference>
<evidence type="ECO:0000259" key="3">
    <source>
        <dbReference type="Pfam" id="PF25583"/>
    </source>
</evidence>
<dbReference type="InterPro" id="IPR057727">
    <property type="entry name" value="WCX_dom"/>
</dbReference>
<dbReference type="InterPro" id="IPR051534">
    <property type="entry name" value="CBASS_pafABC_assoc_protein"/>
</dbReference>
<accession>A0ABN1GXI3</accession>
<dbReference type="InterPro" id="IPR028349">
    <property type="entry name" value="PafC-like"/>
</dbReference>
<dbReference type="PANTHER" id="PTHR34580:SF1">
    <property type="entry name" value="PROTEIN PAFC"/>
    <property type="match status" value="1"/>
</dbReference>
<keyword evidence="5" id="KW-1185">Reference proteome</keyword>
<dbReference type="PROSITE" id="PS52050">
    <property type="entry name" value="WYL"/>
    <property type="match status" value="1"/>
</dbReference>
<protein>
    <submittedName>
        <fullName evidence="4">WYL domain-containing protein</fullName>
    </submittedName>
</protein>
<organism evidence="4 5">
    <name type="scientific">Sporichthya brevicatena</name>
    <dbReference type="NCBI Taxonomy" id="171442"/>
    <lineage>
        <taxon>Bacteria</taxon>
        <taxon>Bacillati</taxon>
        <taxon>Actinomycetota</taxon>
        <taxon>Actinomycetes</taxon>
        <taxon>Sporichthyales</taxon>
        <taxon>Sporichthyaceae</taxon>
        <taxon>Sporichthya</taxon>
    </lineage>
</organism>
<comment type="caution">
    <text evidence="4">The sequence shown here is derived from an EMBL/GenBank/DDBJ whole genome shotgun (WGS) entry which is preliminary data.</text>
</comment>
<dbReference type="RefSeq" id="WP_344605561.1">
    <property type="nucleotide sequence ID" value="NZ_BAAAHE010000021.1"/>
</dbReference>
<dbReference type="Pfam" id="PF19187">
    <property type="entry name" value="HTH_PafC"/>
    <property type="match status" value="1"/>
</dbReference>
<dbReference type="Pfam" id="PF25583">
    <property type="entry name" value="WCX"/>
    <property type="match status" value="1"/>
</dbReference>
<dbReference type="PANTHER" id="PTHR34580">
    <property type="match status" value="1"/>
</dbReference>
<dbReference type="Proteomes" id="UP001500957">
    <property type="component" value="Unassembled WGS sequence"/>
</dbReference>
<evidence type="ECO:0000313" key="4">
    <source>
        <dbReference type="EMBL" id="GAA0622691.1"/>
    </source>
</evidence>
<feature type="domain" description="WYL" evidence="1">
    <location>
        <begin position="146"/>
        <end position="214"/>
    </location>
</feature>
<dbReference type="InterPro" id="IPR043839">
    <property type="entry name" value="PafC_HTH"/>
</dbReference>
<dbReference type="PIRSF" id="PIRSF016838">
    <property type="entry name" value="PafC"/>
    <property type="match status" value="1"/>
</dbReference>
<dbReference type="EMBL" id="BAAAHE010000021">
    <property type="protein sequence ID" value="GAA0622691.1"/>
    <property type="molecule type" value="Genomic_DNA"/>
</dbReference>
<dbReference type="InterPro" id="IPR026881">
    <property type="entry name" value="WYL_dom"/>
</dbReference>
<name>A0ABN1GXI3_9ACTN</name>